<evidence type="ECO:0000256" key="6">
    <source>
        <dbReference type="SAM" id="Phobius"/>
    </source>
</evidence>
<comment type="similarity">
    <text evidence="2">Belongs to the clarin family.</text>
</comment>
<accession>A0A6J0BX35</accession>
<dbReference type="RefSeq" id="XP_046590346.1">
    <property type="nucleotide sequence ID" value="XM_046734390.1"/>
</dbReference>
<evidence type="ECO:0000256" key="5">
    <source>
        <dbReference type="ARBA" id="ARBA00023136"/>
    </source>
</evidence>
<feature type="transmembrane region" description="Helical" evidence="6">
    <location>
        <begin position="230"/>
        <end position="251"/>
    </location>
</feature>
<dbReference type="InterPro" id="IPR026748">
    <property type="entry name" value="Clarin"/>
</dbReference>
<feature type="transmembrane region" description="Helical" evidence="6">
    <location>
        <begin position="182"/>
        <end position="202"/>
    </location>
</feature>
<evidence type="ECO:0000256" key="3">
    <source>
        <dbReference type="ARBA" id="ARBA00022692"/>
    </source>
</evidence>
<dbReference type="GO" id="GO:0007605">
    <property type="term" value="P:sensory perception of sound"/>
    <property type="evidence" value="ECO:0007669"/>
    <property type="project" value="UniProtKB-ARBA"/>
</dbReference>
<dbReference type="PANTHER" id="PTHR31548:SF6">
    <property type="entry name" value="AGAP002756-PA"/>
    <property type="match status" value="1"/>
</dbReference>
<comment type="subcellular location">
    <subcellularLocation>
        <location evidence="1">Membrane</location>
        <topology evidence="1">Multi-pass membrane protein</topology>
    </subcellularLocation>
</comment>
<dbReference type="PANTHER" id="PTHR31548">
    <property type="entry name" value="CLARIN"/>
    <property type="match status" value="1"/>
</dbReference>
<evidence type="ECO:0000313" key="9">
    <source>
        <dbReference type="RefSeq" id="XP_046590346.1"/>
    </source>
</evidence>
<keyword evidence="7" id="KW-1185">Reference proteome</keyword>
<name>A0A6J0BX35_NEOLC</name>
<evidence type="ECO:0000256" key="1">
    <source>
        <dbReference type="ARBA" id="ARBA00004141"/>
    </source>
</evidence>
<dbReference type="OrthoDB" id="6432214at2759"/>
<dbReference type="RefSeq" id="XP_046590347.1">
    <property type="nucleotide sequence ID" value="XM_046734391.1"/>
</dbReference>
<dbReference type="GO" id="GO:0016020">
    <property type="term" value="C:membrane"/>
    <property type="evidence" value="ECO:0007669"/>
    <property type="project" value="UniProtKB-SubCell"/>
</dbReference>
<organism evidence="7 8">
    <name type="scientific">Neodiprion lecontei</name>
    <name type="common">Redheaded pine sawfly</name>
    <dbReference type="NCBI Taxonomy" id="441921"/>
    <lineage>
        <taxon>Eukaryota</taxon>
        <taxon>Metazoa</taxon>
        <taxon>Ecdysozoa</taxon>
        <taxon>Arthropoda</taxon>
        <taxon>Hexapoda</taxon>
        <taxon>Insecta</taxon>
        <taxon>Pterygota</taxon>
        <taxon>Neoptera</taxon>
        <taxon>Endopterygota</taxon>
        <taxon>Hymenoptera</taxon>
        <taxon>Tenthredinoidea</taxon>
        <taxon>Diprionidae</taxon>
        <taxon>Diprioninae</taxon>
        <taxon>Neodiprion</taxon>
    </lineage>
</organism>
<keyword evidence="5 6" id="KW-0472">Membrane</keyword>
<feature type="transmembrane region" description="Helical" evidence="6">
    <location>
        <begin position="7"/>
        <end position="35"/>
    </location>
</feature>
<evidence type="ECO:0000256" key="4">
    <source>
        <dbReference type="ARBA" id="ARBA00022989"/>
    </source>
</evidence>
<dbReference type="GeneID" id="107223726"/>
<evidence type="ECO:0000313" key="8">
    <source>
        <dbReference type="RefSeq" id="XP_015518995.2"/>
    </source>
</evidence>
<dbReference type="RefSeq" id="XP_046590349.1">
    <property type="nucleotide sequence ID" value="XM_046734393.1"/>
</dbReference>
<sequence length="278" mass="29498">MGKKYGVFLSVTALISIASVVIICISMGTTGWVYATAASVSGLTYGDSDVNHGLFTGSLTRQLVQTATNYDLYITCVWGSNACAWSCLSTASERTAEVESLLAGETPSFACSVSTRALTSTGSTISRADNGTSTSDFLNAGAWLSNVIFMTLLLAAAAISAGLSVVNSVWSPSESYLNVLGIYIANAVTVGLDVIVLIIWGVHYGVRTQTNVAIRDTIVGEFTSETSLGYSYWLLLTPPFLHAINIGLLYLRDTLINSEPPETKIDIEDIADGTLVLF</sequence>
<reference evidence="8 9" key="1">
    <citation type="submission" date="2025-05" db="UniProtKB">
        <authorList>
            <consortium name="RefSeq"/>
        </authorList>
    </citation>
    <scope>IDENTIFICATION</scope>
    <source>
        <tissue evidence="8 9">Thorax and Abdomen</tissue>
    </source>
</reference>
<evidence type="ECO:0000313" key="7">
    <source>
        <dbReference type="Proteomes" id="UP000829291"/>
    </source>
</evidence>
<protein>
    <submittedName>
        <fullName evidence="8 9">Uncharacterized protein LOC107223726</fullName>
    </submittedName>
</protein>
<dbReference type="RefSeq" id="XP_015518995.2">
    <property type="nucleotide sequence ID" value="XM_015663509.2"/>
</dbReference>
<evidence type="ECO:0000313" key="11">
    <source>
        <dbReference type="RefSeq" id="XP_046590349.1"/>
    </source>
</evidence>
<dbReference type="AlphaFoldDB" id="A0A6J0BX35"/>
<keyword evidence="3 6" id="KW-0812">Transmembrane</keyword>
<gene>
    <name evidence="8 9 10 11" type="primary">LOC107223726</name>
</gene>
<dbReference type="InParanoid" id="A0A6J0BX35"/>
<feature type="transmembrane region" description="Helical" evidence="6">
    <location>
        <begin position="147"/>
        <end position="170"/>
    </location>
</feature>
<dbReference type="KEGG" id="nlo:107223726"/>
<dbReference type="Proteomes" id="UP000829291">
    <property type="component" value="Chromosome 3"/>
</dbReference>
<keyword evidence="4 6" id="KW-1133">Transmembrane helix</keyword>
<evidence type="ECO:0000256" key="2">
    <source>
        <dbReference type="ARBA" id="ARBA00005787"/>
    </source>
</evidence>
<proteinExistence type="inferred from homology"/>
<evidence type="ECO:0000313" key="10">
    <source>
        <dbReference type="RefSeq" id="XP_046590347.1"/>
    </source>
</evidence>